<dbReference type="InterPro" id="IPR012902">
    <property type="entry name" value="N_methyl_site"/>
</dbReference>
<evidence type="ECO:0000256" key="7">
    <source>
        <dbReference type="ARBA" id="ARBA00022692"/>
    </source>
</evidence>
<evidence type="ECO:0000313" key="14">
    <source>
        <dbReference type="Proteomes" id="UP000289411"/>
    </source>
</evidence>
<keyword evidence="8 11" id="KW-1133">Transmembrane helix</keyword>
<dbReference type="GO" id="GO:0005886">
    <property type="term" value="C:plasma membrane"/>
    <property type="evidence" value="ECO:0007669"/>
    <property type="project" value="UniProtKB-SubCell"/>
</dbReference>
<dbReference type="Pfam" id="PF07963">
    <property type="entry name" value="N_methyl"/>
    <property type="match status" value="1"/>
</dbReference>
<reference evidence="13 14" key="1">
    <citation type="submission" date="2018-09" db="EMBL/GenBank/DDBJ databases">
        <authorList>
            <person name="Grouzdev D.S."/>
            <person name="Krutkina M.S."/>
        </authorList>
    </citation>
    <scope>NUCLEOTIDE SEQUENCE [LARGE SCALE GENOMIC DNA]</scope>
    <source>
        <strain evidence="13 14">RmlP001</strain>
    </source>
</reference>
<dbReference type="RefSeq" id="WP_129220778.1">
    <property type="nucleotide sequence ID" value="NZ_QYBC01000017.1"/>
</dbReference>
<feature type="compositionally biased region" description="Gly residues" evidence="10">
    <location>
        <begin position="141"/>
        <end position="150"/>
    </location>
</feature>
<organism evidence="13 14">
    <name type="scientific">Lichenibacterium ramalinae</name>
    <dbReference type="NCBI Taxonomy" id="2316527"/>
    <lineage>
        <taxon>Bacteria</taxon>
        <taxon>Pseudomonadati</taxon>
        <taxon>Pseudomonadota</taxon>
        <taxon>Alphaproteobacteria</taxon>
        <taxon>Hyphomicrobiales</taxon>
        <taxon>Lichenihabitantaceae</taxon>
        <taxon>Lichenibacterium</taxon>
    </lineage>
</organism>
<keyword evidence="6" id="KW-0997">Cell inner membrane</keyword>
<evidence type="ECO:0000313" key="13">
    <source>
        <dbReference type="EMBL" id="RYB02779.1"/>
    </source>
</evidence>
<evidence type="ECO:0000256" key="5">
    <source>
        <dbReference type="ARBA" id="ARBA00022481"/>
    </source>
</evidence>
<gene>
    <name evidence="13" type="primary">gspG</name>
    <name evidence="13" type="ORF">D3272_18890</name>
</gene>
<dbReference type="InterPro" id="IPR000983">
    <property type="entry name" value="Bac_GSPG_pilin"/>
</dbReference>
<evidence type="ECO:0000256" key="4">
    <source>
        <dbReference type="ARBA" id="ARBA00022475"/>
    </source>
</evidence>
<feature type="transmembrane region" description="Helical" evidence="11">
    <location>
        <begin position="27"/>
        <end position="48"/>
    </location>
</feature>
<protein>
    <recommendedName>
        <fullName evidence="3">Type II secretion system core protein G</fullName>
    </recommendedName>
</protein>
<dbReference type="PRINTS" id="PR00813">
    <property type="entry name" value="BCTERIALGSPG"/>
</dbReference>
<keyword evidence="7 11" id="KW-0812">Transmembrane</keyword>
<evidence type="ECO:0000256" key="8">
    <source>
        <dbReference type="ARBA" id="ARBA00022989"/>
    </source>
</evidence>
<dbReference type="InterPro" id="IPR045584">
    <property type="entry name" value="Pilin-like"/>
</dbReference>
<dbReference type="InterPro" id="IPR013545">
    <property type="entry name" value="T2SS_protein-GspG_C"/>
</dbReference>
<dbReference type="GO" id="GO:0015627">
    <property type="term" value="C:type II protein secretion system complex"/>
    <property type="evidence" value="ECO:0007669"/>
    <property type="project" value="InterPro"/>
</dbReference>
<accession>A0A4Q2R9W2</accession>
<dbReference type="AlphaFoldDB" id="A0A4Q2R9W2"/>
<dbReference type="Pfam" id="PF08334">
    <property type="entry name" value="T2SSG"/>
    <property type="match status" value="1"/>
</dbReference>
<comment type="caution">
    <text evidence="13">The sequence shown here is derived from an EMBL/GenBank/DDBJ whole genome shotgun (WGS) entry which is preliminary data.</text>
</comment>
<dbReference type="NCBIfam" id="TIGR02532">
    <property type="entry name" value="IV_pilin_GFxxxE"/>
    <property type="match status" value="1"/>
</dbReference>
<comment type="subcellular location">
    <subcellularLocation>
        <location evidence="1">Cell inner membrane</location>
        <topology evidence="1">Single-pass membrane protein</topology>
    </subcellularLocation>
</comment>
<sequence>MDGTTDKGVALRDRAGRLRRVAARQAGFTLVEMLVVLAIIGLLVGLVAPRVFGQLAEAKVRTAHIQIESFKNALDLFFLDAGRFPTTQEGLQALNTRPASVQGWGGPYIKGTAVPKDPWNNPYAYRAPGGNGRPYDITSNGPGGKGGEADGGANQIASY</sequence>
<keyword evidence="14" id="KW-1185">Reference proteome</keyword>
<dbReference type="PROSITE" id="PS00409">
    <property type="entry name" value="PROKAR_NTER_METHYL"/>
    <property type="match status" value="1"/>
</dbReference>
<dbReference type="NCBIfam" id="TIGR01710">
    <property type="entry name" value="typeII_sec_gspG"/>
    <property type="match status" value="1"/>
</dbReference>
<evidence type="ECO:0000259" key="12">
    <source>
        <dbReference type="Pfam" id="PF08334"/>
    </source>
</evidence>
<evidence type="ECO:0000256" key="9">
    <source>
        <dbReference type="ARBA" id="ARBA00023136"/>
    </source>
</evidence>
<evidence type="ECO:0000256" key="11">
    <source>
        <dbReference type="SAM" id="Phobius"/>
    </source>
</evidence>
<dbReference type="Gene3D" id="3.30.700.10">
    <property type="entry name" value="Glycoprotein, Type 4 Pilin"/>
    <property type="match status" value="1"/>
</dbReference>
<evidence type="ECO:0000256" key="10">
    <source>
        <dbReference type="SAM" id="MobiDB-lite"/>
    </source>
</evidence>
<dbReference type="EMBL" id="QYBC01000017">
    <property type="protein sequence ID" value="RYB02779.1"/>
    <property type="molecule type" value="Genomic_DNA"/>
</dbReference>
<reference evidence="13 14" key="2">
    <citation type="submission" date="2019-02" db="EMBL/GenBank/DDBJ databases">
        <title>'Lichenibacterium ramalinii' gen. nov. sp. nov., 'Lichenibacterium minor' gen. nov. sp. nov.</title>
        <authorList>
            <person name="Pankratov T."/>
        </authorList>
    </citation>
    <scope>NUCLEOTIDE SEQUENCE [LARGE SCALE GENOMIC DNA]</scope>
    <source>
        <strain evidence="13 14">RmlP001</strain>
    </source>
</reference>
<feature type="region of interest" description="Disordered" evidence="10">
    <location>
        <begin position="130"/>
        <end position="159"/>
    </location>
</feature>
<dbReference type="GO" id="GO:0015628">
    <property type="term" value="P:protein secretion by the type II secretion system"/>
    <property type="evidence" value="ECO:0007669"/>
    <property type="project" value="InterPro"/>
</dbReference>
<evidence type="ECO:0000256" key="1">
    <source>
        <dbReference type="ARBA" id="ARBA00004377"/>
    </source>
</evidence>
<evidence type="ECO:0000256" key="3">
    <source>
        <dbReference type="ARBA" id="ARBA00020042"/>
    </source>
</evidence>
<keyword evidence="4" id="KW-1003">Cell membrane</keyword>
<keyword evidence="5" id="KW-0488">Methylation</keyword>
<dbReference type="PANTHER" id="PTHR30093">
    <property type="entry name" value="GENERAL SECRETION PATHWAY PROTEIN G"/>
    <property type="match status" value="1"/>
</dbReference>
<name>A0A4Q2R9W2_9HYPH</name>
<dbReference type="OrthoDB" id="9795612at2"/>
<dbReference type="Proteomes" id="UP000289411">
    <property type="component" value="Unassembled WGS sequence"/>
</dbReference>
<dbReference type="SUPFAM" id="SSF54523">
    <property type="entry name" value="Pili subunits"/>
    <property type="match status" value="1"/>
</dbReference>
<proteinExistence type="inferred from homology"/>
<feature type="domain" description="Type II secretion system protein GspG C-terminal" evidence="12">
    <location>
        <begin position="50"/>
        <end position="150"/>
    </location>
</feature>
<dbReference type="PANTHER" id="PTHR30093:SF45">
    <property type="entry name" value="TYPE II SECRETION SYSTEM CORE PROTEIN G"/>
    <property type="match status" value="1"/>
</dbReference>
<dbReference type="InterPro" id="IPR010054">
    <property type="entry name" value="Type2_sec_GspG"/>
</dbReference>
<evidence type="ECO:0000256" key="6">
    <source>
        <dbReference type="ARBA" id="ARBA00022519"/>
    </source>
</evidence>
<comment type="similarity">
    <text evidence="2">Belongs to the GSP G family.</text>
</comment>
<keyword evidence="9 11" id="KW-0472">Membrane</keyword>
<evidence type="ECO:0000256" key="2">
    <source>
        <dbReference type="ARBA" id="ARBA00009984"/>
    </source>
</evidence>